<name>A0A0J8GDZ5_9LIST</name>
<feature type="region of interest" description="Disordered" evidence="1">
    <location>
        <begin position="485"/>
        <end position="529"/>
    </location>
</feature>
<evidence type="ECO:0000313" key="2">
    <source>
        <dbReference type="EMBL" id="KMT59194.1"/>
    </source>
</evidence>
<comment type="caution">
    <text evidence="2">The sequence shown here is derived from an EMBL/GenBank/DDBJ whole genome shotgun (WGS) entry which is preliminary data.</text>
</comment>
<dbReference type="AlphaFoldDB" id="A0A0J8GDZ5"/>
<dbReference type="RefSeq" id="WP_059140092.1">
    <property type="nucleotide sequence ID" value="NZ_KQ130616.1"/>
</dbReference>
<reference evidence="2 3" key="1">
    <citation type="journal article" date="2015" name="Genome Biol. Evol.">
        <title>Comparative Genomics of Listeria Sensu Lato: Genus-Wide Differences in Evolutionary Dynamics and the Progressive Gain of Complex, Potentially Pathogenicity-Related Traits through Lateral Gene Transfer.</title>
        <authorList>
            <person name="Chiara M."/>
            <person name="Caruso M."/>
            <person name="D'Erchia A.M."/>
            <person name="Manzari C."/>
            <person name="Fraccalvieri R."/>
            <person name="Goffredo E."/>
            <person name="Latorre L."/>
            <person name="Miccolupo A."/>
            <person name="Padalino I."/>
            <person name="Santagada G."/>
            <person name="Chiocco D."/>
            <person name="Pesole G."/>
            <person name="Horner D.S."/>
            <person name="Parisi A."/>
        </authorList>
    </citation>
    <scope>NUCLEOTIDE SEQUENCE [LARGE SCALE GENOMIC DNA]</scope>
    <source>
        <strain evidence="2 3">1991</strain>
    </source>
</reference>
<dbReference type="Proteomes" id="UP000052258">
    <property type="component" value="Unassembled WGS sequence"/>
</dbReference>
<evidence type="ECO:0000256" key="1">
    <source>
        <dbReference type="SAM" id="MobiDB-lite"/>
    </source>
</evidence>
<evidence type="ECO:0000313" key="3">
    <source>
        <dbReference type="Proteomes" id="UP000052258"/>
    </source>
</evidence>
<dbReference type="PATRIC" id="fig|1430899.3.peg.1772"/>
<dbReference type="OrthoDB" id="1395829at2"/>
<organism evidence="2 3">
    <name type="scientific">Listeria fleischmannii 1991</name>
    <dbReference type="NCBI Taxonomy" id="1430899"/>
    <lineage>
        <taxon>Bacteria</taxon>
        <taxon>Bacillati</taxon>
        <taxon>Bacillota</taxon>
        <taxon>Bacilli</taxon>
        <taxon>Bacillales</taxon>
        <taxon>Listeriaceae</taxon>
        <taxon>Listeria</taxon>
    </lineage>
</organism>
<keyword evidence="3" id="KW-1185">Reference proteome</keyword>
<protein>
    <submittedName>
        <fullName evidence="2">Uncharacterized protein</fullName>
    </submittedName>
</protein>
<dbReference type="EMBL" id="AZHO01000021">
    <property type="protein sequence ID" value="KMT59194.1"/>
    <property type="molecule type" value="Genomic_DNA"/>
</dbReference>
<feature type="compositionally biased region" description="Basic and acidic residues" evidence="1">
    <location>
        <begin position="485"/>
        <end position="496"/>
    </location>
</feature>
<sequence>MRGKYKWSFPRLDGGFSEGLNDAGVETFKNDVYESLAKETIQNSIDARLDKTKPVTIKFEQNKLDVHSFPNYQQYRTILEECLESWRDNPKTRTFFEKALHSIDKETINILKISDFNTTGLTGSKDLKNKNSNWVGLVKSIGNSNKTMGDGGAFGIGKNAPFACSLIRTVFYNTVDKEGIRAFQGIAKLVSRTSNNQEFRGTGFYGDVSKDNAPIYDQEINKLDFYQHSFFSREKTGTDVFIYDFLVEKKWVSKIIQSALRNFFVAIFNNSLIVEVENTIICKENLLQVIKEQSNYEESLPYLYYLAMTEGKKFPKEGYEYASDYDGLELYLLEGKDYPKQVAMFRKIGMRIFDKKHFQGATNFIGLFYTTGDDVNQKLSEMEPAAHDKWEYQRSRDYEGREDFNSRKYLTGIYDWMKKCVQSLVEISSTEILDFEGASQYLPLERESDELNLKNKRKDTFPKEPNNDISIQNDGLVTVNLNDFSEKSTNEKSGDKKSRKKKAETGINGTGNGNRKHKPDKQDGELSSLDTHSNVIDAKINRIISIDKKNYKLSIQSNVQEKGIIEINISDETNRILKYDILTARDSYGRSLKVKENKIGPVKFKKGKSMYIKIEFKEEILAAFKGIIRREKK</sequence>
<gene>
    <name evidence="2" type="ORF">X560_1735</name>
</gene>
<accession>A0A0J8GDZ5</accession>
<proteinExistence type="predicted"/>